<keyword evidence="2" id="KW-0328">Glycosyltransferase</keyword>
<dbReference type="EMBL" id="JALBGC010000004">
    <property type="protein sequence ID" value="MCI1188910.1"/>
    <property type="molecule type" value="Genomic_DNA"/>
</dbReference>
<comment type="caution">
    <text evidence="5">The sequence shown here is derived from an EMBL/GenBank/DDBJ whole genome shotgun (WGS) entry which is preliminary data.</text>
</comment>
<evidence type="ECO:0000313" key="6">
    <source>
        <dbReference type="Proteomes" id="UP001139193"/>
    </source>
</evidence>
<protein>
    <submittedName>
        <fullName evidence="5">Glycosyltransferase family 2 protein</fullName>
    </submittedName>
</protein>
<dbReference type="SUPFAM" id="SSF53448">
    <property type="entry name" value="Nucleotide-diphospho-sugar transferases"/>
    <property type="match status" value="1"/>
</dbReference>
<dbReference type="InterPro" id="IPR050834">
    <property type="entry name" value="Glycosyltransf_2"/>
</dbReference>
<organism evidence="5 6">
    <name type="scientific">Hymenobacter cyanobacteriorum</name>
    <dbReference type="NCBI Taxonomy" id="2926463"/>
    <lineage>
        <taxon>Bacteria</taxon>
        <taxon>Pseudomonadati</taxon>
        <taxon>Bacteroidota</taxon>
        <taxon>Cytophagia</taxon>
        <taxon>Cytophagales</taxon>
        <taxon>Hymenobacteraceae</taxon>
        <taxon>Hymenobacter</taxon>
    </lineage>
</organism>
<reference evidence="5" key="1">
    <citation type="submission" date="2022-03" db="EMBL/GenBank/DDBJ databases">
        <title>Bacterial whole genome sequence for Hymenobacter sp. DH14.</title>
        <authorList>
            <person name="Le V."/>
        </authorList>
    </citation>
    <scope>NUCLEOTIDE SEQUENCE</scope>
    <source>
        <strain evidence="5">DH14</strain>
    </source>
</reference>
<dbReference type="CDD" id="cd00761">
    <property type="entry name" value="Glyco_tranf_GTA_type"/>
    <property type="match status" value="1"/>
</dbReference>
<dbReference type="Gene3D" id="3.90.550.10">
    <property type="entry name" value="Spore Coat Polysaccharide Biosynthesis Protein SpsA, Chain A"/>
    <property type="match status" value="1"/>
</dbReference>
<accession>A0A9X1VHV1</accession>
<keyword evidence="6" id="KW-1185">Reference proteome</keyword>
<dbReference type="AlphaFoldDB" id="A0A9X1VHV1"/>
<dbReference type="Proteomes" id="UP001139193">
    <property type="component" value="Unassembled WGS sequence"/>
</dbReference>
<evidence type="ECO:0000256" key="3">
    <source>
        <dbReference type="ARBA" id="ARBA00022679"/>
    </source>
</evidence>
<dbReference type="RefSeq" id="WP_241937137.1">
    <property type="nucleotide sequence ID" value="NZ_JALBGC010000004.1"/>
</dbReference>
<name>A0A9X1VHV1_9BACT</name>
<comment type="similarity">
    <text evidence="1">Belongs to the glycosyltransferase 2 family.</text>
</comment>
<dbReference type="InterPro" id="IPR029044">
    <property type="entry name" value="Nucleotide-diphossugar_trans"/>
</dbReference>
<proteinExistence type="inferred from homology"/>
<dbReference type="GO" id="GO:0016757">
    <property type="term" value="F:glycosyltransferase activity"/>
    <property type="evidence" value="ECO:0007669"/>
    <property type="project" value="UniProtKB-KW"/>
</dbReference>
<gene>
    <name evidence="5" type="ORF">MON38_15920</name>
</gene>
<dbReference type="PANTHER" id="PTHR43685">
    <property type="entry name" value="GLYCOSYLTRANSFERASE"/>
    <property type="match status" value="1"/>
</dbReference>
<evidence type="ECO:0000256" key="2">
    <source>
        <dbReference type="ARBA" id="ARBA00022676"/>
    </source>
</evidence>
<sequence>MVPKVSVLLPVYNVAPYIRETIASILSQTFIDFELIVVDDLSTDDTAAIVASISDDRIILIRNTQNLGRAGSDNAGLAAVRGQYIAKMDGDDICHPERLARQVAYLENHPEINAVGSWIQNFGDSIYLNRYPVTPEAVQVLTLFTLPIGNPTLMLRTYLFREGGMQYDAALRQTEDYDFFARYIRELWAVALPEVLFHYRVPPKVSKNTILTDRASVADEVRARLLSDWGLPYTERELKLHNVISMLNRPLGDLTLKEVEMWLLKIILYNDEKPLFEPSALRHGLGERWFEVCYTYPQNWLKGIWEFENSPLAKYFAITLRQRFKFWIKSLSKI</sequence>
<feature type="domain" description="Glycosyltransferase 2-like" evidence="4">
    <location>
        <begin position="6"/>
        <end position="126"/>
    </location>
</feature>
<keyword evidence="3" id="KW-0808">Transferase</keyword>
<evidence type="ECO:0000259" key="4">
    <source>
        <dbReference type="Pfam" id="PF00535"/>
    </source>
</evidence>
<dbReference type="Pfam" id="PF00535">
    <property type="entry name" value="Glycos_transf_2"/>
    <property type="match status" value="1"/>
</dbReference>
<dbReference type="PANTHER" id="PTHR43685:SF5">
    <property type="entry name" value="GLYCOSYLTRANSFERASE EPSE-RELATED"/>
    <property type="match status" value="1"/>
</dbReference>
<dbReference type="InterPro" id="IPR001173">
    <property type="entry name" value="Glyco_trans_2-like"/>
</dbReference>
<evidence type="ECO:0000256" key="1">
    <source>
        <dbReference type="ARBA" id="ARBA00006739"/>
    </source>
</evidence>
<evidence type="ECO:0000313" key="5">
    <source>
        <dbReference type="EMBL" id="MCI1188910.1"/>
    </source>
</evidence>